<evidence type="ECO:0008006" key="4">
    <source>
        <dbReference type="Google" id="ProtNLM"/>
    </source>
</evidence>
<proteinExistence type="predicted"/>
<evidence type="ECO:0000256" key="1">
    <source>
        <dbReference type="SAM" id="MobiDB-lite"/>
    </source>
</evidence>
<organism evidence="2 3">
    <name type="scientific">Arabis nemorensis</name>
    <dbReference type="NCBI Taxonomy" id="586526"/>
    <lineage>
        <taxon>Eukaryota</taxon>
        <taxon>Viridiplantae</taxon>
        <taxon>Streptophyta</taxon>
        <taxon>Embryophyta</taxon>
        <taxon>Tracheophyta</taxon>
        <taxon>Spermatophyta</taxon>
        <taxon>Magnoliopsida</taxon>
        <taxon>eudicotyledons</taxon>
        <taxon>Gunneridae</taxon>
        <taxon>Pentapetalae</taxon>
        <taxon>rosids</taxon>
        <taxon>malvids</taxon>
        <taxon>Brassicales</taxon>
        <taxon>Brassicaceae</taxon>
        <taxon>Arabideae</taxon>
        <taxon>Arabis</taxon>
    </lineage>
</organism>
<keyword evidence="3" id="KW-1185">Reference proteome</keyword>
<dbReference type="AlphaFoldDB" id="A0A565AXY5"/>
<name>A0A565AXY5_9BRAS</name>
<reference evidence="2" key="1">
    <citation type="submission" date="2019-07" db="EMBL/GenBank/DDBJ databases">
        <authorList>
            <person name="Dittberner H."/>
        </authorList>
    </citation>
    <scope>NUCLEOTIDE SEQUENCE [LARGE SCALE GENOMIC DNA]</scope>
</reference>
<dbReference type="OrthoDB" id="1114124at2759"/>
<feature type="region of interest" description="Disordered" evidence="1">
    <location>
        <begin position="261"/>
        <end position="298"/>
    </location>
</feature>
<accession>A0A565AXY5</accession>
<dbReference type="EMBL" id="CABITT030000002">
    <property type="protein sequence ID" value="VVA93970.1"/>
    <property type="molecule type" value="Genomic_DNA"/>
</dbReference>
<dbReference type="Proteomes" id="UP000489600">
    <property type="component" value="Unassembled WGS sequence"/>
</dbReference>
<sequence>MEELSVSYSYTDQSKFTTAVQNIKGEARYWWNYINKMRRSYKQTPITSWTEMKWHMRRRFAPGYCNKPVQNFCHQSHTKRHNHAAQAHKHPEHVTNPRANGALLFKEVKTESKQSNISTKQVMIHPQAVAQTSKPSSKSFLELDRKATEGSSNLMNSIDKMSYRCHKGGHFTLTCSTRHLFIPKSLELKTNDLKEDDNLVKSDFKFPNASVIHLSLSVDVETGLGAMEKHVVEEEIMYAQGPDLNQETLIVEPKSYGDEKLIEENKLDQKSTQGDFKPFQLESTNQQHDRGSPLVLAD</sequence>
<gene>
    <name evidence="2" type="ORF">ANE_LOCUS4415</name>
</gene>
<evidence type="ECO:0000313" key="2">
    <source>
        <dbReference type="EMBL" id="VVA93970.1"/>
    </source>
</evidence>
<protein>
    <recommendedName>
        <fullName evidence="4">Retrotransposon gag domain-containing protein</fullName>
    </recommendedName>
</protein>
<evidence type="ECO:0000313" key="3">
    <source>
        <dbReference type="Proteomes" id="UP000489600"/>
    </source>
</evidence>
<comment type="caution">
    <text evidence="2">The sequence shown here is derived from an EMBL/GenBank/DDBJ whole genome shotgun (WGS) entry which is preliminary data.</text>
</comment>